<keyword evidence="2" id="KW-1133">Transmembrane helix</keyword>
<dbReference type="EMBL" id="QPKB01000001">
    <property type="protein sequence ID" value="RWR72203.1"/>
    <property type="molecule type" value="Genomic_DNA"/>
</dbReference>
<feature type="compositionally biased region" description="Polar residues" evidence="1">
    <location>
        <begin position="562"/>
        <end position="582"/>
    </location>
</feature>
<dbReference type="STRING" id="337451.A0A443N0Z4"/>
<protein>
    <submittedName>
        <fullName evidence="3">Protein NEDD1</fullName>
    </submittedName>
</protein>
<accession>A0A443N0Z4</accession>
<dbReference type="GO" id="GO:0140496">
    <property type="term" value="F:gamma-tubulin complex binding"/>
    <property type="evidence" value="ECO:0007669"/>
    <property type="project" value="InterPro"/>
</dbReference>
<dbReference type="GO" id="GO:0005828">
    <property type="term" value="C:kinetochore microtubule"/>
    <property type="evidence" value="ECO:0007669"/>
    <property type="project" value="TreeGrafter"/>
</dbReference>
<dbReference type="GO" id="GO:0032467">
    <property type="term" value="P:positive regulation of cytokinesis"/>
    <property type="evidence" value="ECO:0007669"/>
    <property type="project" value="TreeGrafter"/>
</dbReference>
<dbReference type="Gene3D" id="2.130.10.10">
    <property type="entry name" value="YVTN repeat-like/Quinoprotein amine dehydrogenase"/>
    <property type="match status" value="2"/>
</dbReference>
<evidence type="ECO:0000313" key="3">
    <source>
        <dbReference type="EMBL" id="RWR72203.1"/>
    </source>
</evidence>
<proteinExistence type="predicted"/>
<dbReference type="GO" id="GO:0010968">
    <property type="term" value="P:regulation of microtubule nucleation"/>
    <property type="evidence" value="ECO:0007669"/>
    <property type="project" value="InterPro"/>
</dbReference>
<dbReference type="GO" id="GO:0000919">
    <property type="term" value="P:cell plate assembly"/>
    <property type="evidence" value="ECO:0007669"/>
    <property type="project" value="TreeGrafter"/>
</dbReference>
<dbReference type="GO" id="GO:2000694">
    <property type="term" value="P:regulation of phragmoplast microtubule organization"/>
    <property type="evidence" value="ECO:0007669"/>
    <property type="project" value="TreeGrafter"/>
</dbReference>
<name>A0A443N0Z4_9MAGN</name>
<dbReference type="GO" id="GO:0060236">
    <property type="term" value="P:regulation of mitotic spindle organization"/>
    <property type="evidence" value="ECO:0007669"/>
    <property type="project" value="TreeGrafter"/>
</dbReference>
<evidence type="ECO:0000256" key="1">
    <source>
        <dbReference type="SAM" id="MobiDB-lite"/>
    </source>
</evidence>
<evidence type="ECO:0000313" key="4">
    <source>
        <dbReference type="Proteomes" id="UP000283530"/>
    </source>
</evidence>
<keyword evidence="2" id="KW-0472">Membrane</keyword>
<feature type="region of interest" description="Disordered" evidence="1">
    <location>
        <begin position="500"/>
        <end position="588"/>
    </location>
</feature>
<dbReference type="AlphaFoldDB" id="A0A443N0Z4"/>
<feature type="compositionally biased region" description="Low complexity" evidence="1">
    <location>
        <begin position="413"/>
        <end position="429"/>
    </location>
</feature>
<dbReference type="Pfam" id="PF00400">
    <property type="entry name" value="WD40"/>
    <property type="match status" value="1"/>
</dbReference>
<dbReference type="SUPFAM" id="SSF50978">
    <property type="entry name" value="WD40 repeat-like"/>
    <property type="match status" value="1"/>
</dbReference>
<dbReference type="OrthoDB" id="1602884at2759"/>
<organism evidence="3 4">
    <name type="scientific">Cinnamomum micranthum f. kanehirae</name>
    <dbReference type="NCBI Taxonomy" id="337451"/>
    <lineage>
        <taxon>Eukaryota</taxon>
        <taxon>Viridiplantae</taxon>
        <taxon>Streptophyta</taxon>
        <taxon>Embryophyta</taxon>
        <taxon>Tracheophyta</taxon>
        <taxon>Spermatophyta</taxon>
        <taxon>Magnoliopsida</taxon>
        <taxon>Magnoliidae</taxon>
        <taxon>Laurales</taxon>
        <taxon>Lauraceae</taxon>
        <taxon>Cinnamomum</taxon>
    </lineage>
</organism>
<gene>
    <name evidence="3" type="ORF">CKAN_00041400</name>
</gene>
<keyword evidence="2" id="KW-0812">Transmembrane</keyword>
<feature type="transmembrane region" description="Helical" evidence="2">
    <location>
        <begin position="965"/>
        <end position="984"/>
    </location>
</feature>
<dbReference type="InterPro" id="IPR001680">
    <property type="entry name" value="WD40_rpt"/>
</dbReference>
<feature type="region of interest" description="Disordered" evidence="1">
    <location>
        <begin position="410"/>
        <end position="478"/>
    </location>
</feature>
<dbReference type="Proteomes" id="UP000283530">
    <property type="component" value="Unassembled WGS sequence"/>
</dbReference>
<dbReference type="InterPro" id="IPR044621">
    <property type="entry name" value="NEDD1"/>
</dbReference>
<reference evidence="3 4" key="1">
    <citation type="journal article" date="2019" name="Nat. Plants">
        <title>Stout camphor tree genome fills gaps in understanding of flowering plant genome evolution.</title>
        <authorList>
            <person name="Chaw S.M."/>
            <person name="Liu Y.C."/>
            <person name="Wu Y.W."/>
            <person name="Wang H.Y."/>
            <person name="Lin C.I."/>
            <person name="Wu C.S."/>
            <person name="Ke H.M."/>
            <person name="Chang L.Y."/>
            <person name="Hsu C.Y."/>
            <person name="Yang H.T."/>
            <person name="Sudianto E."/>
            <person name="Hsu M.H."/>
            <person name="Wu K.P."/>
            <person name="Wang L.N."/>
            <person name="Leebens-Mack J.H."/>
            <person name="Tsai I.J."/>
        </authorList>
    </citation>
    <scope>NUCLEOTIDE SEQUENCE [LARGE SCALE GENOMIC DNA]</scope>
    <source>
        <strain evidence="4">cv. Chaw 1501</strain>
        <tissue evidence="3">Young leaves</tissue>
    </source>
</reference>
<dbReference type="PANTHER" id="PTHR45096:SF1">
    <property type="entry name" value="PROTEIN NEDD1"/>
    <property type="match status" value="1"/>
</dbReference>
<dbReference type="SMART" id="SM00320">
    <property type="entry name" value="WD40"/>
    <property type="match status" value="6"/>
</dbReference>
<feature type="compositionally biased region" description="Polar residues" evidence="1">
    <location>
        <begin position="443"/>
        <end position="465"/>
    </location>
</feature>
<dbReference type="PANTHER" id="PTHR45096">
    <property type="entry name" value="PROTEIN NEDD1"/>
    <property type="match status" value="1"/>
</dbReference>
<feature type="compositionally biased region" description="Basic and acidic residues" evidence="1">
    <location>
        <begin position="510"/>
        <end position="523"/>
    </location>
</feature>
<keyword evidence="4" id="KW-1185">Reference proteome</keyword>
<evidence type="ECO:0000256" key="2">
    <source>
        <dbReference type="SAM" id="Phobius"/>
    </source>
</evidence>
<dbReference type="InterPro" id="IPR015943">
    <property type="entry name" value="WD40/YVTN_repeat-like_dom_sf"/>
</dbReference>
<sequence length="986" mass="106074">MNFADPSTALLAACGGDSVKVFDVSEDTGSDPCMLSYSPSPGFQVNSVKWNHTILNSSLQLLQLRQWLQQGKGVKGLFKESDLRKRKGNFNFNLVIASAGDDKRISLWHKNGQSMGTVPPLGTNAGDNIDESISAISFSNKGSRYLCSGGSSQIVRVWDLQRKRCIKWLRGHTDTITGVMCNCKDEHLASISLKGDLILHNLASGARAAELKDPNEQVPAHHFAGADIGPVLDLARTSRPGADRNLKPWLHVLVTAGDNGSVHLWDTTGRSPKVGMVSWLKQHSAPTTGVCFSPSNDKVIASVGLDKKLYTFDSGTRRPTSCVPYEAPFSSLAFRDDGWTLAAGTSSGRVVFYDVRGKPQPYTVLRAYSSSEAITSLCWQRSKPINVNESTCTAETALLGGSEDSILMPDPLPSLTSSSLSSSTAVSTSRNSGRPMSAIDASPLTTTSSGSISTAEVTPQRNHLSTGGGLSRLHPPRSSFNLSDDMEVFSPLVDVQPITPSLSNWWNDQDETKKDNATNEKKSASLVFPSSGRKFPYTEEGNMDSHQISDWKSNPAFRQDDTQSTVSQPSATSSKTEQSFSATPPEAWGGEALSDKLFHHRSALSKPSRFMTTSGSLTSGALMSSSTFAGLQESSASTSHTAISSLTNTSLITNLHGKDTSNREALSGLSEPSSTFPFSSIVSSLGTKNSSGQANLDVPGLMSVALPRRYSTYADRISTISSFSDGASYGMGSPKLKKTGAETREELVNSLLSRSDASGAAGMGALPIPNGVTSQPQKGLAQPDQQQGASSFTLQLVQRTLEETLTSVQKSIHEDMRNLHIELLRQFHIQEHQADVDASVHEYLKARQQNELVYLTGKVMQEPESPDSVESNALHLPFFFTCKVVAGTIGLFLTKALALLSKPSSSSSLCSPFLSDALSSSKSLAARFFPASNLARNFFSTGSAEDATFDRGVSLAPNPNLQKDLTFLILNFALFLVLSFYLLYIV</sequence>
<comment type="caution">
    <text evidence="3">The sequence shown here is derived from an EMBL/GenBank/DDBJ whole genome shotgun (WGS) entry which is preliminary data.</text>
</comment>
<dbReference type="InterPro" id="IPR036322">
    <property type="entry name" value="WD40_repeat_dom_sf"/>
</dbReference>